<feature type="transmembrane region" description="Helical" evidence="1">
    <location>
        <begin position="86"/>
        <end position="108"/>
    </location>
</feature>
<name>X0YDI2_9ZZZZ</name>
<evidence type="ECO:0000256" key="1">
    <source>
        <dbReference type="SAM" id="Phobius"/>
    </source>
</evidence>
<feature type="transmembrane region" description="Helical" evidence="1">
    <location>
        <begin position="6"/>
        <end position="24"/>
    </location>
</feature>
<protein>
    <submittedName>
        <fullName evidence="2">Uncharacterized protein</fullName>
    </submittedName>
</protein>
<sequence length="114" mass="12859">IQKTSYVVTSNMVACFLMVSLLLGAGVAHYKNCRPWLIGFMVFFVLLLVYSILVFIAPLPDFEIFRSLPQLPRAELSYHSMNVQTVLQVSVVSSLFVMLFAPIFIVTVKGRVQQ</sequence>
<reference evidence="2" key="1">
    <citation type="journal article" date="2014" name="Front. Microbiol.">
        <title>High frequency of phylogenetically diverse reductive dehalogenase-homologous genes in deep subseafloor sedimentary metagenomes.</title>
        <authorList>
            <person name="Kawai M."/>
            <person name="Futagami T."/>
            <person name="Toyoda A."/>
            <person name="Takaki Y."/>
            <person name="Nishi S."/>
            <person name="Hori S."/>
            <person name="Arai W."/>
            <person name="Tsubouchi T."/>
            <person name="Morono Y."/>
            <person name="Uchiyama I."/>
            <person name="Ito T."/>
            <person name="Fujiyama A."/>
            <person name="Inagaki F."/>
            <person name="Takami H."/>
        </authorList>
    </citation>
    <scope>NUCLEOTIDE SEQUENCE</scope>
    <source>
        <strain evidence="2">Expedition CK06-06</strain>
    </source>
</reference>
<comment type="caution">
    <text evidence="2">The sequence shown here is derived from an EMBL/GenBank/DDBJ whole genome shotgun (WGS) entry which is preliminary data.</text>
</comment>
<feature type="transmembrane region" description="Helical" evidence="1">
    <location>
        <begin position="36"/>
        <end position="59"/>
    </location>
</feature>
<evidence type="ECO:0000313" key="2">
    <source>
        <dbReference type="EMBL" id="GAG53920.1"/>
    </source>
</evidence>
<feature type="non-terminal residue" evidence="2">
    <location>
        <position position="1"/>
    </location>
</feature>
<organism evidence="2">
    <name type="scientific">marine sediment metagenome</name>
    <dbReference type="NCBI Taxonomy" id="412755"/>
    <lineage>
        <taxon>unclassified sequences</taxon>
        <taxon>metagenomes</taxon>
        <taxon>ecological metagenomes</taxon>
    </lineage>
</organism>
<keyword evidence="1" id="KW-0812">Transmembrane</keyword>
<dbReference type="EMBL" id="BART01008398">
    <property type="protein sequence ID" value="GAG53920.1"/>
    <property type="molecule type" value="Genomic_DNA"/>
</dbReference>
<keyword evidence="1" id="KW-1133">Transmembrane helix</keyword>
<gene>
    <name evidence="2" type="ORF">S01H4_18900</name>
</gene>
<accession>X0YDI2</accession>
<keyword evidence="1" id="KW-0472">Membrane</keyword>
<proteinExistence type="predicted"/>
<dbReference type="AlphaFoldDB" id="X0YDI2"/>